<gene>
    <name evidence="2" type="ORF">DSM104635_01040</name>
</gene>
<proteinExistence type="predicted"/>
<dbReference type="EMBL" id="CP047045">
    <property type="protein sequence ID" value="QGZ94224.1"/>
    <property type="molecule type" value="Genomic_DNA"/>
</dbReference>
<dbReference type="RefSeq" id="WP_158765177.1">
    <property type="nucleotide sequence ID" value="NZ_CP047045.1"/>
</dbReference>
<evidence type="ECO:0000313" key="2">
    <source>
        <dbReference type="EMBL" id="QGZ94224.1"/>
    </source>
</evidence>
<organism evidence="2 3">
    <name type="scientific">Terricaulis silvestris</name>
    <dbReference type="NCBI Taxonomy" id="2686094"/>
    <lineage>
        <taxon>Bacteria</taxon>
        <taxon>Pseudomonadati</taxon>
        <taxon>Pseudomonadota</taxon>
        <taxon>Alphaproteobacteria</taxon>
        <taxon>Caulobacterales</taxon>
        <taxon>Caulobacteraceae</taxon>
        <taxon>Terricaulis</taxon>
    </lineage>
</organism>
<feature type="signal peptide" evidence="1">
    <location>
        <begin position="1"/>
        <end position="19"/>
    </location>
</feature>
<dbReference type="KEGG" id="tsv:DSM104635_01040"/>
<keyword evidence="1" id="KW-0732">Signal</keyword>
<dbReference type="Proteomes" id="UP000431269">
    <property type="component" value="Chromosome"/>
</dbReference>
<evidence type="ECO:0000256" key="1">
    <source>
        <dbReference type="SAM" id="SignalP"/>
    </source>
</evidence>
<accession>A0A6I6MMN1</accession>
<feature type="chain" id="PRO_5026045999" evidence="1">
    <location>
        <begin position="20"/>
        <end position="131"/>
    </location>
</feature>
<reference evidence="3" key="1">
    <citation type="submission" date="2019-12" db="EMBL/GenBank/DDBJ databases">
        <title>Complete genome of Terracaulis silvestris 0127_4.</title>
        <authorList>
            <person name="Vieira S."/>
            <person name="Riedel T."/>
            <person name="Sproer C."/>
            <person name="Pascual J."/>
            <person name="Boedeker C."/>
            <person name="Overmann J."/>
        </authorList>
    </citation>
    <scope>NUCLEOTIDE SEQUENCE [LARGE SCALE GENOMIC DNA]</scope>
    <source>
        <strain evidence="3">0127_4</strain>
    </source>
</reference>
<dbReference type="AlphaFoldDB" id="A0A6I6MMN1"/>
<protein>
    <submittedName>
        <fullName evidence="2">Uncharacterized protein</fullName>
    </submittedName>
</protein>
<name>A0A6I6MMN1_9CAUL</name>
<sequence length="131" mass="14415">MRALALVAAAVVLMSTAAAQTLRPAPQLRAASGLQQTADQRWAAVFAADRTYMQAVGDATRAEIALRRSRGENVAGLETELARMQEQSMSFSMQYLALQEKMQNESRQYALVAAVMRTKHDTVRNSISNVR</sequence>
<keyword evidence="3" id="KW-1185">Reference proteome</keyword>
<evidence type="ECO:0000313" key="3">
    <source>
        <dbReference type="Proteomes" id="UP000431269"/>
    </source>
</evidence>